<protein>
    <submittedName>
        <fullName evidence="3">Uncharacterized protein</fullName>
    </submittedName>
</protein>
<dbReference type="GO" id="GO:0042302">
    <property type="term" value="F:structural constituent of cuticle"/>
    <property type="evidence" value="ECO:0007669"/>
    <property type="project" value="UniProtKB-UniRule"/>
</dbReference>
<feature type="region of interest" description="Disordered" evidence="1">
    <location>
        <begin position="50"/>
        <end position="106"/>
    </location>
</feature>
<feature type="region of interest" description="Disordered" evidence="1">
    <location>
        <begin position="134"/>
        <end position="216"/>
    </location>
</feature>
<dbReference type="InterPro" id="IPR000618">
    <property type="entry name" value="Insect_cuticle"/>
</dbReference>
<name>A0A6A4JWL9_APOLU</name>
<feature type="compositionally biased region" description="Low complexity" evidence="1">
    <location>
        <begin position="233"/>
        <end position="244"/>
    </location>
</feature>
<evidence type="ECO:0000313" key="3">
    <source>
        <dbReference type="EMBL" id="KAF6204939.1"/>
    </source>
</evidence>
<feature type="compositionally biased region" description="Pro residues" evidence="1">
    <location>
        <begin position="92"/>
        <end position="102"/>
    </location>
</feature>
<comment type="caution">
    <text evidence="3">The sequence shown here is derived from an EMBL/GenBank/DDBJ whole genome shotgun (WGS) entry which is preliminary data.</text>
</comment>
<evidence type="ECO:0000313" key="4">
    <source>
        <dbReference type="Proteomes" id="UP000466442"/>
    </source>
</evidence>
<dbReference type="Proteomes" id="UP000466442">
    <property type="component" value="Linkage Group LG9"/>
</dbReference>
<proteinExistence type="predicted"/>
<evidence type="ECO:0000256" key="2">
    <source>
        <dbReference type="SAM" id="SignalP"/>
    </source>
</evidence>
<dbReference type="OrthoDB" id="6629557at2759"/>
<feature type="compositionally biased region" description="Low complexity" evidence="1">
    <location>
        <begin position="184"/>
        <end position="203"/>
    </location>
</feature>
<dbReference type="PROSITE" id="PS00233">
    <property type="entry name" value="CHIT_BIND_RR_1"/>
    <property type="match status" value="1"/>
</dbReference>
<feature type="compositionally biased region" description="Pro residues" evidence="1">
    <location>
        <begin position="262"/>
        <end position="271"/>
    </location>
</feature>
<dbReference type="Pfam" id="PF00379">
    <property type="entry name" value="Chitin_bind_4"/>
    <property type="match status" value="1"/>
</dbReference>
<dbReference type="InterPro" id="IPR031311">
    <property type="entry name" value="CHIT_BIND_RR_consensus"/>
</dbReference>
<dbReference type="AlphaFoldDB" id="A0A6A4JWL9"/>
<feature type="chain" id="PRO_5043814717" evidence="2">
    <location>
        <begin position="21"/>
        <end position="396"/>
    </location>
</feature>
<dbReference type="PROSITE" id="PS51155">
    <property type="entry name" value="CHIT_BIND_RR_2"/>
    <property type="match status" value="1"/>
</dbReference>
<reference evidence="3" key="1">
    <citation type="journal article" date="2021" name="Mol. Ecol. Resour.">
        <title>Apolygus lucorum genome provides insights into omnivorousness and mesophyll feeding.</title>
        <authorList>
            <person name="Liu Y."/>
            <person name="Liu H."/>
            <person name="Wang H."/>
            <person name="Huang T."/>
            <person name="Liu B."/>
            <person name="Yang B."/>
            <person name="Yin L."/>
            <person name="Li B."/>
            <person name="Zhang Y."/>
            <person name="Zhang S."/>
            <person name="Jiang F."/>
            <person name="Zhang X."/>
            <person name="Ren Y."/>
            <person name="Wang B."/>
            <person name="Wang S."/>
            <person name="Lu Y."/>
            <person name="Wu K."/>
            <person name="Fan W."/>
            <person name="Wang G."/>
        </authorList>
    </citation>
    <scope>NUCLEOTIDE SEQUENCE</scope>
    <source>
        <strain evidence="3">12Hb</strain>
    </source>
</reference>
<keyword evidence="4" id="KW-1185">Reference proteome</keyword>
<evidence type="ECO:0000256" key="1">
    <source>
        <dbReference type="SAM" id="MobiDB-lite"/>
    </source>
</evidence>
<dbReference type="EMBL" id="WIXP02000009">
    <property type="protein sequence ID" value="KAF6204939.1"/>
    <property type="molecule type" value="Genomic_DNA"/>
</dbReference>
<accession>A0A6A4JWL9</accession>
<keyword evidence="2" id="KW-0732">Signal</keyword>
<organism evidence="3 4">
    <name type="scientific">Apolygus lucorum</name>
    <name type="common">Small green plant bug</name>
    <name type="synonym">Lygocoris lucorum</name>
    <dbReference type="NCBI Taxonomy" id="248454"/>
    <lineage>
        <taxon>Eukaryota</taxon>
        <taxon>Metazoa</taxon>
        <taxon>Ecdysozoa</taxon>
        <taxon>Arthropoda</taxon>
        <taxon>Hexapoda</taxon>
        <taxon>Insecta</taxon>
        <taxon>Pterygota</taxon>
        <taxon>Neoptera</taxon>
        <taxon>Paraneoptera</taxon>
        <taxon>Hemiptera</taxon>
        <taxon>Heteroptera</taxon>
        <taxon>Panheteroptera</taxon>
        <taxon>Cimicomorpha</taxon>
        <taxon>Miridae</taxon>
        <taxon>Mirini</taxon>
        <taxon>Apolygus</taxon>
    </lineage>
</organism>
<feature type="region of interest" description="Disordered" evidence="1">
    <location>
        <begin position="230"/>
        <end position="315"/>
    </location>
</feature>
<gene>
    <name evidence="3" type="ORF">GE061_019105</name>
</gene>
<sequence length="396" mass="43017">MYLSESCFVLMGWLATSALGDYEWAYPQSQIQLNRATGIPVVGPSVFMRPNKFRNPSTTRRPFRRRPATTQPQLIPSVVPQTTTSRPMIVLGPPPLPSPDPVPSQGVPNLSSPVNNVPYDGEAALSYPGTIQFSSSGNNGGTGSIVPQNTPSSALVERPPAESLMTTQQPQDEPYFPAQPPDSFPSIFPPSSSFTPNPTQQPVTPNPTLPYQPQKPLVFPVVRPPAFMPSTIPKPSFKPPQSSSNVPPKNPNAQPPFDSGPYVPPKPPPVPATSTTGVNPAPPSGKPQRPLPPSRPILHRPPSRPPPSFQLTTTEKPNLIYNESSMSDDGNYTFDFLVSNSVYRREQGFLKKSLVKPWGLILVKTGAYSFTSPEGTLHRIDFVADENGYRAFESSS</sequence>
<dbReference type="PRINTS" id="PR01217">
    <property type="entry name" value="PRICHEXTENSN"/>
</dbReference>
<feature type="compositionally biased region" description="Pro residues" evidence="1">
    <location>
        <begin position="280"/>
        <end position="295"/>
    </location>
</feature>
<feature type="signal peptide" evidence="2">
    <location>
        <begin position="1"/>
        <end position="20"/>
    </location>
</feature>